<evidence type="ECO:0000259" key="2">
    <source>
        <dbReference type="Pfam" id="PF13860"/>
    </source>
</evidence>
<dbReference type="PANTHER" id="PTHR35580:SF1">
    <property type="entry name" value="PHYTASE-LIKE DOMAIN-CONTAINING PROTEIN"/>
    <property type="match status" value="1"/>
</dbReference>
<proteinExistence type="predicted"/>
<feature type="signal peptide" evidence="1">
    <location>
        <begin position="1"/>
        <end position="19"/>
    </location>
</feature>
<feature type="chain" id="PRO_5037556091" description="FlgD/Vpr Ig-like domain-containing protein" evidence="1">
    <location>
        <begin position="20"/>
        <end position="923"/>
    </location>
</feature>
<dbReference type="SUPFAM" id="SSF101898">
    <property type="entry name" value="NHL repeat"/>
    <property type="match status" value="1"/>
</dbReference>
<reference evidence="3" key="1">
    <citation type="submission" date="2019-03" db="EMBL/GenBank/DDBJ databases">
        <title>Lake Tanganyika Metagenome-Assembled Genomes (MAGs).</title>
        <authorList>
            <person name="Tran P."/>
        </authorList>
    </citation>
    <scope>NUCLEOTIDE SEQUENCE</scope>
    <source>
        <strain evidence="3">K_DeepCast_150m_m2_040</strain>
    </source>
</reference>
<evidence type="ECO:0000313" key="4">
    <source>
        <dbReference type="Proteomes" id="UP000779900"/>
    </source>
</evidence>
<dbReference type="PANTHER" id="PTHR35580">
    <property type="entry name" value="CELL SURFACE GLYCOPROTEIN (S-LAYER PROTEIN)-LIKE PROTEIN"/>
    <property type="match status" value="1"/>
</dbReference>
<evidence type="ECO:0000313" key="3">
    <source>
        <dbReference type="EMBL" id="MBM3330231.1"/>
    </source>
</evidence>
<dbReference type="InterPro" id="IPR025965">
    <property type="entry name" value="FlgD/Vpr_Ig-like"/>
</dbReference>
<dbReference type="Pfam" id="PF13860">
    <property type="entry name" value="FlgD_ig"/>
    <property type="match status" value="1"/>
</dbReference>
<keyword evidence="1" id="KW-0732">Signal</keyword>
<dbReference type="AlphaFoldDB" id="A0A937XEK4"/>
<dbReference type="Proteomes" id="UP000779900">
    <property type="component" value="Unassembled WGS sequence"/>
</dbReference>
<gene>
    <name evidence="3" type="ORF">FJY68_00085</name>
</gene>
<organism evidence="3 4">
    <name type="scientific">candidate division WOR-3 bacterium</name>
    <dbReference type="NCBI Taxonomy" id="2052148"/>
    <lineage>
        <taxon>Bacteria</taxon>
        <taxon>Bacteria division WOR-3</taxon>
    </lineage>
</organism>
<dbReference type="InterPro" id="IPR052918">
    <property type="entry name" value="Motility_Chemotaxis_Reg"/>
</dbReference>
<evidence type="ECO:0000256" key="1">
    <source>
        <dbReference type="SAM" id="SignalP"/>
    </source>
</evidence>
<comment type="caution">
    <text evidence="3">The sequence shown here is derived from an EMBL/GenBank/DDBJ whole genome shotgun (WGS) entry which is preliminary data.</text>
</comment>
<feature type="domain" description="FlgD/Vpr Ig-like" evidence="2">
    <location>
        <begin position="856"/>
        <end position="910"/>
    </location>
</feature>
<name>A0A937XEK4_UNCW3</name>
<accession>A0A937XEK4</accession>
<protein>
    <recommendedName>
        <fullName evidence="2">FlgD/Vpr Ig-like domain-containing protein</fullName>
    </recommendedName>
</protein>
<dbReference type="Gene3D" id="2.60.40.4070">
    <property type="match status" value="1"/>
</dbReference>
<dbReference type="EMBL" id="VGIR01000001">
    <property type="protein sequence ID" value="MBM3330231.1"/>
    <property type="molecule type" value="Genomic_DNA"/>
</dbReference>
<sequence length="923" mass="99765">MRTCRLFAVLSLLAAVAAAGGVNPAWIKHYVGPSQSQFNEATDSYLDTLTGNLLVVGAGELAGNPNGLDLVVMKYRPDGTRAWVSGFSGTGTSSGDIAQAVAVDSAGNIYIAGRANNTGHDDAAWAKYDSNGVELWHRYSGLGGDDEAFDIAIGKSGDVYICGSDSGYGFLTGYMVARINPSSGDTLWTRTYVLDTTAFARRNRGKDLHPDYFDDYSLYDNAAVSLAACPDSGIVTTGHGSDFDWMLEWWTMRFTPSGVRSWAAVYHNPTTTMDNGDDDVAFDVKVAKNGDIYAVGFDYQDNGSTSQGYNYAVVRYSPSGSRLNYRSLNVASEHGDDYAFSVTLDDSSTQNVYVTGTLAYPYPLNEQVSTMKFNSTLTSRWGTAGATFGSTADDRGYSVFYRKGRVYVAGRSGNDIIVLGYTATNAASKDTLWTYRFDGNDQMIDFGTTICASDTDHVFVSGEVSHTGGWTSIYTARLRYGRPEMEVNAIVAPQGSFDHYDTVIPRARIKNNGDVIPPVNAFMYIGLPYGDTIQVFDGPAPGQSAVVSFKPWAAHPTGLVQVRCSIEVEGDTVPSNDFFTDTVQVIPIDVACRQIVAPVGPLDSGTSVTPTARFKNLGTTTQTFPVWFRIETAARAACGDTRRRARSLTAGKVAQVYEDADTITLSPQESTNVSFASWLAAPQDTYLMKAFSAILDDGPANDTAIALLVVRRPRHDVGASAILAPPDTVDSGSVIAPRAVITNFGGARDSFRIRFAVGSFFSRETVMILPIGSIDTAEFAQWTANQVGTHLVRCSTMLAGDSNPSNDFTQRQVVVRPAPGIESPDEISVIPREYSLGSPRPNPFVGRIHVPFALPRSSRVLLQVYDAAGALVRTLNASELRAGFHHARWNGTDERGSPVKPGTYFCRMQTASYTQIVKLVLSQ</sequence>
<dbReference type="Gene3D" id="2.80.10.50">
    <property type="match status" value="1"/>
</dbReference>